<dbReference type="SUPFAM" id="SSF88946">
    <property type="entry name" value="Sigma2 domain of RNA polymerase sigma factors"/>
    <property type="match status" value="1"/>
</dbReference>
<dbReference type="InterPro" id="IPR036388">
    <property type="entry name" value="WH-like_DNA-bd_sf"/>
</dbReference>
<reference evidence="7 8" key="1">
    <citation type="submission" date="2023-06" db="EMBL/GenBank/DDBJ databases">
        <title>Roseiconus lacunae JC819 isolated from Gulf of Mannar region, Tamil Nadu.</title>
        <authorList>
            <person name="Pk S."/>
            <person name="Ch S."/>
            <person name="Ch V.R."/>
        </authorList>
    </citation>
    <scope>NUCLEOTIDE SEQUENCE [LARGE SCALE GENOMIC DNA]</scope>
    <source>
        <strain evidence="7 8">JC819</strain>
    </source>
</reference>
<accession>A0ABT7PJF4</accession>
<evidence type="ECO:0000256" key="3">
    <source>
        <dbReference type="ARBA" id="ARBA00023082"/>
    </source>
</evidence>
<dbReference type="Pfam" id="PF04542">
    <property type="entry name" value="Sigma70_r2"/>
    <property type="match status" value="1"/>
</dbReference>
<evidence type="ECO:0000256" key="4">
    <source>
        <dbReference type="ARBA" id="ARBA00023163"/>
    </source>
</evidence>
<evidence type="ECO:0000259" key="6">
    <source>
        <dbReference type="Pfam" id="PF08281"/>
    </source>
</evidence>
<dbReference type="InterPro" id="IPR013249">
    <property type="entry name" value="RNA_pol_sigma70_r4_t2"/>
</dbReference>
<gene>
    <name evidence="7" type="ORF">QTN89_13375</name>
</gene>
<protein>
    <submittedName>
        <fullName evidence="7">Sigma-70 family RNA polymerase sigma factor</fullName>
    </submittedName>
</protein>
<sequence>MTESDAHNQQHWDRQGWVREMVRQHQSPLIRYARSIVKDEHAARDIVQETFLSLCKQAPGDLAGHEVAWLFRVCHNNALNRLRKERRMSHNSEHMGALESPENATKAVENAQDNEAVVRLIDQLPSNQQKVIRLRFHSGLAYREISEATGLTVSNVGYLLHTALGKLRQQMQQLDA</sequence>
<evidence type="ECO:0000313" key="8">
    <source>
        <dbReference type="Proteomes" id="UP001239462"/>
    </source>
</evidence>
<keyword evidence="8" id="KW-1185">Reference proteome</keyword>
<feature type="domain" description="RNA polymerase sigma factor 70 region 4 type 2" evidence="6">
    <location>
        <begin position="115"/>
        <end position="167"/>
    </location>
</feature>
<dbReference type="PANTHER" id="PTHR43133">
    <property type="entry name" value="RNA POLYMERASE ECF-TYPE SIGMA FACTO"/>
    <property type="match status" value="1"/>
</dbReference>
<dbReference type="InterPro" id="IPR039425">
    <property type="entry name" value="RNA_pol_sigma-70-like"/>
</dbReference>
<comment type="similarity">
    <text evidence="1">Belongs to the sigma-70 factor family. ECF subfamily.</text>
</comment>
<evidence type="ECO:0000256" key="2">
    <source>
        <dbReference type="ARBA" id="ARBA00023015"/>
    </source>
</evidence>
<dbReference type="SUPFAM" id="SSF88659">
    <property type="entry name" value="Sigma3 and sigma4 domains of RNA polymerase sigma factors"/>
    <property type="match status" value="1"/>
</dbReference>
<dbReference type="EMBL" id="JASZZN010000008">
    <property type="protein sequence ID" value="MDM4016429.1"/>
    <property type="molecule type" value="Genomic_DNA"/>
</dbReference>
<dbReference type="NCBIfam" id="TIGR02937">
    <property type="entry name" value="sigma70-ECF"/>
    <property type="match status" value="1"/>
</dbReference>
<keyword evidence="4" id="KW-0804">Transcription</keyword>
<dbReference type="Gene3D" id="1.10.10.10">
    <property type="entry name" value="Winged helix-like DNA-binding domain superfamily/Winged helix DNA-binding domain"/>
    <property type="match status" value="1"/>
</dbReference>
<dbReference type="Proteomes" id="UP001239462">
    <property type="component" value="Unassembled WGS sequence"/>
</dbReference>
<evidence type="ECO:0000256" key="1">
    <source>
        <dbReference type="ARBA" id="ARBA00010641"/>
    </source>
</evidence>
<dbReference type="InterPro" id="IPR007627">
    <property type="entry name" value="RNA_pol_sigma70_r2"/>
</dbReference>
<dbReference type="InterPro" id="IPR014284">
    <property type="entry name" value="RNA_pol_sigma-70_dom"/>
</dbReference>
<name>A0ABT7PJF4_9BACT</name>
<dbReference type="PANTHER" id="PTHR43133:SF51">
    <property type="entry name" value="RNA POLYMERASE SIGMA FACTOR"/>
    <property type="match status" value="1"/>
</dbReference>
<comment type="caution">
    <text evidence="7">The sequence shown here is derived from an EMBL/GenBank/DDBJ whole genome shotgun (WGS) entry which is preliminary data.</text>
</comment>
<dbReference type="RefSeq" id="WP_289164068.1">
    <property type="nucleotide sequence ID" value="NZ_CP141221.1"/>
</dbReference>
<dbReference type="InterPro" id="IPR013325">
    <property type="entry name" value="RNA_pol_sigma_r2"/>
</dbReference>
<proteinExistence type="inferred from homology"/>
<keyword evidence="3" id="KW-0731">Sigma factor</keyword>
<dbReference type="Gene3D" id="1.10.1740.10">
    <property type="match status" value="1"/>
</dbReference>
<dbReference type="Pfam" id="PF08281">
    <property type="entry name" value="Sigma70_r4_2"/>
    <property type="match status" value="1"/>
</dbReference>
<feature type="domain" description="RNA polymerase sigma-70 region 2" evidence="5">
    <location>
        <begin position="21"/>
        <end position="87"/>
    </location>
</feature>
<keyword evidence="2" id="KW-0805">Transcription regulation</keyword>
<dbReference type="CDD" id="cd06171">
    <property type="entry name" value="Sigma70_r4"/>
    <property type="match status" value="1"/>
</dbReference>
<organism evidence="7 8">
    <name type="scientific">Roseiconus lacunae</name>
    <dbReference type="NCBI Taxonomy" id="2605694"/>
    <lineage>
        <taxon>Bacteria</taxon>
        <taxon>Pseudomonadati</taxon>
        <taxon>Planctomycetota</taxon>
        <taxon>Planctomycetia</taxon>
        <taxon>Pirellulales</taxon>
        <taxon>Pirellulaceae</taxon>
        <taxon>Roseiconus</taxon>
    </lineage>
</organism>
<evidence type="ECO:0000259" key="5">
    <source>
        <dbReference type="Pfam" id="PF04542"/>
    </source>
</evidence>
<dbReference type="InterPro" id="IPR013324">
    <property type="entry name" value="RNA_pol_sigma_r3/r4-like"/>
</dbReference>
<evidence type="ECO:0000313" key="7">
    <source>
        <dbReference type="EMBL" id="MDM4016429.1"/>
    </source>
</evidence>